<evidence type="ECO:0000313" key="2">
    <source>
        <dbReference type="Proteomes" id="UP000277928"/>
    </source>
</evidence>
<protein>
    <submittedName>
        <fullName evidence="1">Uncharacterized protein</fullName>
    </submittedName>
</protein>
<name>A0A3P6SVF7_LITSI</name>
<keyword evidence="2" id="KW-1185">Reference proteome</keyword>
<dbReference type="OrthoDB" id="5829916at2759"/>
<accession>A0A3P6SVF7</accession>
<dbReference type="EMBL" id="UYRX01000056">
    <property type="protein sequence ID" value="VDK71790.1"/>
    <property type="molecule type" value="Genomic_DNA"/>
</dbReference>
<reference evidence="1 2" key="1">
    <citation type="submission" date="2018-08" db="EMBL/GenBank/DDBJ databases">
        <authorList>
            <person name="Laetsch R D."/>
            <person name="Stevens L."/>
            <person name="Kumar S."/>
            <person name="Blaxter L. M."/>
        </authorList>
    </citation>
    <scope>NUCLEOTIDE SEQUENCE [LARGE SCALE GENOMIC DNA]</scope>
</reference>
<dbReference type="AlphaFoldDB" id="A0A3P6SVF7"/>
<proteinExistence type="predicted"/>
<gene>
    <name evidence="1" type="ORF">NLS_LOCUS1565</name>
</gene>
<sequence length="99" mass="11887">MHIDCCQQVRHVRRKEQKKVTEAKIAVQHRYEQRRMERKVVKDSIKKKYGLSYKNHSQKIPLCSTNRPTMEAFQFYLKNLFHDKEGKEAVILVMVLELV</sequence>
<evidence type="ECO:0000313" key="1">
    <source>
        <dbReference type="EMBL" id="VDK71790.1"/>
    </source>
</evidence>
<organism evidence="1 2">
    <name type="scientific">Litomosoides sigmodontis</name>
    <name type="common">Filarial nematode worm</name>
    <dbReference type="NCBI Taxonomy" id="42156"/>
    <lineage>
        <taxon>Eukaryota</taxon>
        <taxon>Metazoa</taxon>
        <taxon>Ecdysozoa</taxon>
        <taxon>Nematoda</taxon>
        <taxon>Chromadorea</taxon>
        <taxon>Rhabditida</taxon>
        <taxon>Spirurina</taxon>
        <taxon>Spiruromorpha</taxon>
        <taxon>Filarioidea</taxon>
        <taxon>Onchocercidae</taxon>
        <taxon>Litomosoides</taxon>
    </lineage>
</organism>
<dbReference type="Proteomes" id="UP000277928">
    <property type="component" value="Unassembled WGS sequence"/>
</dbReference>